<keyword evidence="2" id="KW-1185">Reference proteome</keyword>
<dbReference type="Proteomes" id="UP000324222">
    <property type="component" value="Unassembled WGS sequence"/>
</dbReference>
<evidence type="ECO:0000313" key="2">
    <source>
        <dbReference type="Proteomes" id="UP000324222"/>
    </source>
</evidence>
<accession>A0A5B7K1N7</accession>
<proteinExistence type="predicted"/>
<evidence type="ECO:0000313" key="1">
    <source>
        <dbReference type="EMBL" id="MPD00447.1"/>
    </source>
</evidence>
<reference evidence="1 2" key="1">
    <citation type="submission" date="2019-05" db="EMBL/GenBank/DDBJ databases">
        <title>Another draft genome of Portunus trituberculatus and its Hox gene families provides insights of decapod evolution.</title>
        <authorList>
            <person name="Jeong J.-H."/>
            <person name="Song I."/>
            <person name="Kim S."/>
            <person name="Choi T."/>
            <person name="Kim D."/>
            <person name="Ryu S."/>
            <person name="Kim W."/>
        </authorList>
    </citation>
    <scope>NUCLEOTIDE SEQUENCE [LARGE SCALE GENOMIC DNA]</scope>
    <source>
        <tissue evidence="1">Muscle</tissue>
    </source>
</reference>
<name>A0A5B7K1N7_PORTR</name>
<gene>
    <name evidence="1" type="ORF">E2C01_095920</name>
</gene>
<dbReference type="EMBL" id="VSRR010122948">
    <property type="protein sequence ID" value="MPD00447.1"/>
    <property type="molecule type" value="Genomic_DNA"/>
</dbReference>
<dbReference type="AlphaFoldDB" id="A0A5B7K1N7"/>
<comment type="caution">
    <text evidence="1">The sequence shown here is derived from an EMBL/GenBank/DDBJ whole genome shotgun (WGS) entry which is preliminary data.</text>
</comment>
<organism evidence="1 2">
    <name type="scientific">Portunus trituberculatus</name>
    <name type="common">Swimming crab</name>
    <name type="synonym">Neptunus trituberculatus</name>
    <dbReference type="NCBI Taxonomy" id="210409"/>
    <lineage>
        <taxon>Eukaryota</taxon>
        <taxon>Metazoa</taxon>
        <taxon>Ecdysozoa</taxon>
        <taxon>Arthropoda</taxon>
        <taxon>Crustacea</taxon>
        <taxon>Multicrustacea</taxon>
        <taxon>Malacostraca</taxon>
        <taxon>Eumalacostraca</taxon>
        <taxon>Eucarida</taxon>
        <taxon>Decapoda</taxon>
        <taxon>Pleocyemata</taxon>
        <taxon>Brachyura</taxon>
        <taxon>Eubrachyura</taxon>
        <taxon>Portunoidea</taxon>
        <taxon>Portunidae</taxon>
        <taxon>Portuninae</taxon>
        <taxon>Portunus</taxon>
    </lineage>
</organism>
<protein>
    <submittedName>
        <fullName evidence="1">Uncharacterized protein</fullName>
    </submittedName>
</protein>
<sequence>MSEVSVGVSEFLSRLNKVLYTYSTRGAPHFTPASTMSRYATCAPFRDFIYCLLASMYPKNPSEVSSRFSRDEGKYF</sequence>